<dbReference type="PANTHER" id="PTHR37817:SF1">
    <property type="entry name" value="N-ACETYLTRANSFERASE EIS"/>
    <property type="match status" value="1"/>
</dbReference>
<dbReference type="HAMAP" id="MF_01812">
    <property type="entry name" value="Eis"/>
    <property type="match status" value="1"/>
</dbReference>
<name>A0A6G2BCC9_9ACTN</name>
<dbReference type="RefSeq" id="WP_155071003.1">
    <property type="nucleotide sequence ID" value="NZ_WIXO01000001.1"/>
</dbReference>
<sequence length="420" mass="46393">MVPSAPDIRTVSEEEFPQWFRALRAGFLHSREVSEEEIRVRRDGVIPERVLGAFEPDGRCAATFRTLPQRLTVPGGARVASLAVTNVTVLPTHRRRGLLTRMMRKALVEGKERGDVCSTLDAAEYPIYGRYGYGPATWTTEWAVDAAHAGLDPRRSRPDEEGARIDLVDAEEFRARGAELHERVCALPDRQGMTDRTERWWKLSTGEIGWPGRDSTRPFRALYRDADGRPQGLLTFTTDENWEHNAPRVNARVRDLIAATSAAERALWHFLLSLDWVATVHSGPRAPDSLLPLVLPDPRAARVTTHTDFLWLRPLDVPALLAARAYPVSGSLVLELADPMGLSGGRFLLEASPDGADCVPTTRSADLSMGVGALGSLYLGDESASRLRELGSLVEERPGAAALADVLLRTARRPWAPDEF</sequence>
<keyword evidence="7" id="KW-1185">Reference proteome</keyword>
<dbReference type="NCBIfam" id="NF002367">
    <property type="entry name" value="PRK01346.1-4"/>
    <property type="match status" value="1"/>
</dbReference>
<evidence type="ECO:0000259" key="5">
    <source>
        <dbReference type="PROSITE" id="PS51186"/>
    </source>
</evidence>
<evidence type="ECO:0000313" key="7">
    <source>
        <dbReference type="Proteomes" id="UP000473014"/>
    </source>
</evidence>
<dbReference type="CDD" id="cd04301">
    <property type="entry name" value="NAT_SF"/>
    <property type="match status" value="1"/>
</dbReference>
<evidence type="ECO:0000256" key="4">
    <source>
        <dbReference type="HAMAP-Rule" id="MF_01812"/>
    </source>
</evidence>
<comment type="similarity">
    <text evidence="1 4">Belongs to the acetyltransferase Eis family.</text>
</comment>
<feature type="binding site" evidence="4">
    <location>
        <begin position="87"/>
        <end position="89"/>
    </location>
    <ligand>
        <name>acetyl-CoA</name>
        <dbReference type="ChEBI" id="CHEBI:57288"/>
    </ligand>
</feature>
<dbReference type="GO" id="GO:0034069">
    <property type="term" value="F:aminoglycoside N-acetyltransferase activity"/>
    <property type="evidence" value="ECO:0007669"/>
    <property type="project" value="TreeGrafter"/>
</dbReference>
<comment type="caution">
    <text evidence="4">Lacks conserved residue(s) required for the propagation of feature annotation.</text>
</comment>
<dbReference type="InterPro" id="IPR000182">
    <property type="entry name" value="GNAT_dom"/>
</dbReference>
<dbReference type="PROSITE" id="PS51186">
    <property type="entry name" value="GNAT"/>
    <property type="match status" value="1"/>
</dbReference>
<gene>
    <name evidence="6" type="ORF">F0L17_11455</name>
</gene>
<comment type="caution">
    <text evidence="6">The sequence shown here is derived from an EMBL/GenBank/DDBJ whole genome shotgun (WGS) entry which is preliminary data.</text>
</comment>
<comment type="subunit">
    <text evidence="4">Homohexamer; trimer of dimers.</text>
</comment>
<proteinExistence type="inferred from homology"/>
<dbReference type="GO" id="GO:0030649">
    <property type="term" value="P:aminoglycoside antibiotic catabolic process"/>
    <property type="evidence" value="ECO:0007669"/>
    <property type="project" value="TreeGrafter"/>
</dbReference>
<dbReference type="Proteomes" id="UP000473014">
    <property type="component" value="Unassembled WGS sequence"/>
</dbReference>
<evidence type="ECO:0000256" key="2">
    <source>
        <dbReference type="ARBA" id="ARBA00022679"/>
    </source>
</evidence>
<dbReference type="SUPFAM" id="SSF55718">
    <property type="entry name" value="SCP-like"/>
    <property type="match status" value="1"/>
</dbReference>
<dbReference type="Gene3D" id="3.30.1050.10">
    <property type="entry name" value="SCP2 sterol-binding domain"/>
    <property type="match status" value="1"/>
</dbReference>
<feature type="active site" description="Proton acceptor; via carboxylate" evidence="4">
    <location>
        <position position="420"/>
    </location>
</feature>
<dbReference type="EMBL" id="WIXO01000001">
    <property type="protein sequence ID" value="MTE19729.1"/>
    <property type="molecule type" value="Genomic_DNA"/>
</dbReference>
<dbReference type="InterPro" id="IPR041380">
    <property type="entry name" value="Acetyltransf_17"/>
</dbReference>
<dbReference type="OrthoDB" id="8399956at2"/>
<accession>A0A6G2BCC9</accession>
<dbReference type="AlphaFoldDB" id="A0A6G2BCC9"/>
<dbReference type="Pfam" id="PF13527">
    <property type="entry name" value="Acetyltransf_9"/>
    <property type="match status" value="1"/>
</dbReference>
<dbReference type="InterPro" id="IPR016181">
    <property type="entry name" value="Acyl_CoA_acyltransferase"/>
</dbReference>
<reference evidence="6 7" key="1">
    <citation type="submission" date="2019-11" db="EMBL/GenBank/DDBJ databases">
        <authorList>
            <person name="Yuan L."/>
        </authorList>
    </citation>
    <scope>NUCLEOTIDE SEQUENCE [LARGE SCALE GENOMIC DNA]</scope>
    <source>
        <strain evidence="6 7">TRM43335</strain>
    </source>
</reference>
<dbReference type="SUPFAM" id="SSF55729">
    <property type="entry name" value="Acyl-CoA N-acyltransferases (Nat)"/>
    <property type="match status" value="1"/>
</dbReference>
<dbReference type="Pfam" id="PF13530">
    <property type="entry name" value="SCP2_2"/>
    <property type="match status" value="1"/>
</dbReference>
<evidence type="ECO:0000256" key="1">
    <source>
        <dbReference type="ARBA" id="ARBA00009213"/>
    </source>
</evidence>
<keyword evidence="3 4" id="KW-0012">Acyltransferase</keyword>
<feature type="domain" description="N-acetyltransferase" evidence="5">
    <location>
        <begin position="6"/>
        <end position="158"/>
    </location>
</feature>
<dbReference type="InterPro" id="IPR022902">
    <property type="entry name" value="NAcTrfase_Eis"/>
</dbReference>
<dbReference type="InterPro" id="IPR036527">
    <property type="entry name" value="SCP2_sterol-bd_dom_sf"/>
</dbReference>
<organism evidence="6 7">
    <name type="scientific">Streptomyces taklimakanensis</name>
    <dbReference type="NCBI Taxonomy" id="2569853"/>
    <lineage>
        <taxon>Bacteria</taxon>
        <taxon>Bacillati</taxon>
        <taxon>Actinomycetota</taxon>
        <taxon>Actinomycetes</taxon>
        <taxon>Kitasatosporales</taxon>
        <taxon>Streptomycetaceae</taxon>
        <taxon>Streptomyces</taxon>
    </lineage>
</organism>
<feature type="binding site" evidence="4">
    <location>
        <begin position="95"/>
        <end position="100"/>
    </location>
    <ligand>
        <name>acetyl-CoA</name>
        <dbReference type="ChEBI" id="CHEBI:57288"/>
    </ligand>
</feature>
<feature type="active site" description="Proton donor" evidence="4">
    <location>
        <position position="128"/>
    </location>
</feature>
<evidence type="ECO:0000313" key="6">
    <source>
        <dbReference type="EMBL" id="MTE19729.1"/>
    </source>
</evidence>
<dbReference type="PANTHER" id="PTHR37817">
    <property type="entry name" value="N-ACETYLTRANSFERASE EIS"/>
    <property type="match status" value="1"/>
</dbReference>
<dbReference type="Gene3D" id="3.40.630.30">
    <property type="match status" value="2"/>
</dbReference>
<keyword evidence="2 4" id="KW-0808">Transferase</keyword>
<dbReference type="InterPro" id="IPR051554">
    <property type="entry name" value="Acetyltransferase_Eis"/>
</dbReference>
<protein>
    <submittedName>
        <fullName evidence="6">GNAT family N-acetyltransferase</fullName>
    </submittedName>
</protein>
<dbReference type="Pfam" id="PF17668">
    <property type="entry name" value="Acetyltransf_17"/>
    <property type="match status" value="1"/>
</dbReference>
<evidence type="ECO:0000256" key="3">
    <source>
        <dbReference type="ARBA" id="ARBA00023315"/>
    </source>
</evidence>
<dbReference type="InterPro" id="IPR025559">
    <property type="entry name" value="Eis_dom"/>
</dbReference>